<dbReference type="CDD" id="cd05467">
    <property type="entry name" value="CBM20"/>
    <property type="match status" value="1"/>
</dbReference>
<dbReference type="PANTHER" id="PTHR46642:SF3">
    <property type="entry name" value="PHOSPHOGLUCAN PHOSPHATASE DSP4, CHLOROPLASTIC"/>
    <property type="match status" value="1"/>
</dbReference>
<dbReference type="SUPFAM" id="SSF52799">
    <property type="entry name" value="(Phosphotyrosine protein) phosphatases II"/>
    <property type="match status" value="1"/>
</dbReference>
<feature type="domain" description="CBM20" evidence="7">
    <location>
        <begin position="170"/>
        <end position="292"/>
    </location>
</feature>
<name>A0A7J7IQK4_9RHOD</name>
<comment type="caution">
    <text evidence="8">The sequence shown here is derived from an EMBL/GenBank/DDBJ whole genome shotgun (WGS) entry which is preliminary data.</text>
</comment>
<dbReference type="InterPro" id="IPR029021">
    <property type="entry name" value="Prot-tyrosine_phosphatase-like"/>
</dbReference>
<dbReference type="PROSITE" id="PS50056">
    <property type="entry name" value="TYR_PHOSPHATASE_2"/>
    <property type="match status" value="1"/>
</dbReference>
<dbReference type="SMART" id="SM00195">
    <property type="entry name" value="DSPc"/>
    <property type="match status" value="1"/>
</dbReference>
<evidence type="ECO:0000256" key="3">
    <source>
        <dbReference type="ARBA" id="ARBA00023277"/>
    </source>
</evidence>
<dbReference type="PANTHER" id="PTHR46642">
    <property type="entry name" value="DUAL SPECIFICITY PHOSPHATASE, SUBGROUP, CATALYTIC DOMAIN"/>
    <property type="match status" value="1"/>
</dbReference>
<evidence type="ECO:0000256" key="1">
    <source>
        <dbReference type="ARBA" id="ARBA00022801"/>
    </source>
</evidence>
<dbReference type="FunFam" id="3.90.190.10:FF:000157">
    <property type="entry name" value="Protein-tyrosine phosphatase"/>
    <property type="match status" value="1"/>
</dbReference>
<organism evidence="8 9">
    <name type="scientific">Cyanidiococcus yangmingshanensis</name>
    <dbReference type="NCBI Taxonomy" id="2690220"/>
    <lineage>
        <taxon>Eukaryota</taxon>
        <taxon>Rhodophyta</taxon>
        <taxon>Bangiophyceae</taxon>
        <taxon>Cyanidiales</taxon>
        <taxon>Cyanidiaceae</taxon>
        <taxon>Cyanidiococcus</taxon>
    </lineage>
</organism>
<gene>
    <name evidence="8" type="ORF">F1559_004884</name>
</gene>
<dbReference type="Pfam" id="PF00686">
    <property type="entry name" value="CBM_20"/>
    <property type="match status" value="2"/>
</dbReference>
<dbReference type="PROSITE" id="PS51166">
    <property type="entry name" value="CBM20"/>
    <property type="match status" value="2"/>
</dbReference>
<dbReference type="Gene3D" id="3.90.190.10">
    <property type="entry name" value="Protein tyrosine phosphatase superfamily"/>
    <property type="match status" value="1"/>
</dbReference>
<sequence>MGRLQSSDRSGSDFADATGATTTSQERIARSNRRPTPASKAAKASSEGDVVINVAQVCNENDVVKSSELVRVQFRLYCCTEFGDSVAVAGSHEKLGDWQPDQALKLAHRRQVDKRLRDCWETELELPAGTTFEYKFIRLLGNDVHRVQWEVGPDRRAIVQRTANDFCIIESEWERTFVHFSIYFPTKEGQRLYVTGDPLEIGRWVEPGPVPMALTAEEERLETGGKGRRWELTISVPTTLSKFGYRYVLVDERANQTIWEREPNRYAVLEHAVNGLLECRDANFVASLDFDEIPPDLYIGPYPQTPEHVEAMHQAGITAVLNLQTDEDFAHRNISWPALEAKYKELSMQIIRYPIPDFNAEALERLLPGAVRALDTAVKTGQVVYVHCTAGMGRAPAVVVAYLVWCRGMSLPDALDYVRRHRSVAAPNVSVLEKVLRNPL</sequence>
<feature type="domain" description="Tyrosine specific protein phosphatases" evidence="6">
    <location>
        <begin position="365"/>
        <end position="422"/>
    </location>
</feature>
<evidence type="ECO:0000259" key="5">
    <source>
        <dbReference type="PROSITE" id="PS50054"/>
    </source>
</evidence>
<dbReference type="AlphaFoldDB" id="A0A7J7IQK4"/>
<feature type="domain" description="Tyrosine-protein phosphatase" evidence="5">
    <location>
        <begin position="289"/>
        <end position="440"/>
    </location>
</feature>
<evidence type="ECO:0000313" key="8">
    <source>
        <dbReference type="EMBL" id="KAF6005396.1"/>
    </source>
</evidence>
<evidence type="ECO:0000313" key="9">
    <source>
        <dbReference type="Proteomes" id="UP000530660"/>
    </source>
</evidence>
<reference evidence="8 9" key="1">
    <citation type="journal article" date="2020" name="J. Phycol.">
        <title>Comparative genome analysis reveals Cyanidiococcus gen. nov., a new extremophilic red algal genus sister to Cyanidioschyzon (Cyanidioschyzonaceae, Rhodophyta).</title>
        <authorList>
            <person name="Liu S.-L."/>
            <person name="Chiang Y.-R."/>
            <person name="Yoon H.S."/>
            <person name="Fu H.-Y."/>
        </authorList>
    </citation>
    <scope>NUCLEOTIDE SEQUENCE [LARGE SCALE GENOMIC DNA]</scope>
    <source>
        <strain evidence="8 9">THAL066</strain>
    </source>
</reference>
<feature type="region of interest" description="Disordered" evidence="4">
    <location>
        <begin position="1"/>
        <end position="45"/>
    </location>
</feature>
<dbReference type="EMBL" id="VWRR01000001">
    <property type="protein sequence ID" value="KAF6005396.1"/>
    <property type="molecule type" value="Genomic_DNA"/>
</dbReference>
<dbReference type="InterPro" id="IPR045204">
    <property type="entry name" value="DSP_laforin-like"/>
</dbReference>
<proteinExistence type="predicted"/>
<dbReference type="Pfam" id="PF00782">
    <property type="entry name" value="DSPc"/>
    <property type="match status" value="1"/>
</dbReference>
<dbReference type="InterPro" id="IPR013784">
    <property type="entry name" value="Carb-bd-like_fold"/>
</dbReference>
<evidence type="ECO:0000259" key="7">
    <source>
        <dbReference type="PROSITE" id="PS51166"/>
    </source>
</evidence>
<keyword evidence="2" id="KW-0904">Protein phosphatase</keyword>
<feature type="domain" description="CBM20" evidence="7">
    <location>
        <begin position="64"/>
        <end position="175"/>
    </location>
</feature>
<dbReference type="InterPro" id="IPR013783">
    <property type="entry name" value="Ig-like_fold"/>
</dbReference>
<protein>
    <submittedName>
        <fullName evidence="8">Uncharacterized protein</fullName>
    </submittedName>
</protein>
<dbReference type="InterPro" id="IPR002044">
    <property type="entry name" value="CBM20"/>
</dbReference>
<keyword evidence="1" id="KW-0378">Hydrolase</keyword>
<accession>A0A7J7IQK4</accession>
<dbReference type="OrthoDB" id="273181at2759"/>
<dbReference type="SMART" id="SM01065">
    <property type="entry name" value="CBM_2"/>
    <property type="match status" value="2"/>
</dbReference>
<dbReference type="PROSITE" id="PS50054">
    <property type="entry name" value="TYR_PHOSPHATASE_DUAL"/>
    <property type="match status" value="1"/>
</dbReference>
<dbReference type="GO" id="GO:0004721">
    <property type="term" value="F:phosphoprotein phosphatase activity"/>
    <property type="evidence" value="ECO:0007669"/>
    <property type="project" value="UniProtKB-KW"/>
</dbReference>
<dbReference type="InterPro" id="IPR052832">
    <property type="entry name" value="Starch-Glucan_Phosphatase"/>
</dbReference>
<dbReference type="GO" id="GO:0019203">
    <property type="term" value="F:carbohydrate phosphatase activity"/>
    <property type="evidence" value="ECO:0007669"/>
    <property type="project" value="InterPro"/>
</dbReference>
<dbReference type="Gene3D" id="2.60.40.10">
    <property type="entry name" value="Immunoglobulins"/>
    <property type="match status" value="2"/>
</dbReference>
<evidence type="ECO:0000259" key="6">
    <source>
        <dbReference type="PROSITE" id="PS50056"/>
    </source>
</evidence>
<dbReference type="Proteomes" id="UP000530660">
    <property type="component" value="Unassembled WGS sequence"/>
</dbReference>
<dbReference type="SUPFAM" id="SSF49452">
    <property type="entry name" value="Starch-binding domain-like"/>
    <property type="match status" value="2"/>
</dbReference>
<evidence type="ECO:0000256" key="2">
    <source>
        <dbReference type="ARBA" id="ARBA00022912"/>
    </source>
</evidence>
<dbReference type="GO" id="GO:2001070">
    <property type="term" value="F:starch binding"/>
    <property type="evidence" value="ECO:0007669"/>
    <property type="project" value="InterPro"/>
</dbReference>
<evidence type="ECO:0000256" key="4">
    <source>
        <dbReference type="SAM" id="MobiDB-lite"/>
    </source>
</evidence>
<keyword evidence="3" id="KW-0119">Carbohydrate metabolism</keyword>
<keyword evidence="9" id="KW-1185">Reference proteome</keyword>
<dbReference type="InterPro" id="IPR020422">
    <property type="entry name" value="TYR_PHOSPHATASE_DUAL_dom"/>
</dbReference>
<dbReference type="GO" id="GO:0009507">
    <property type="term" value="C:chloroplast"/>
    <property type="evidence" value="ECO:0007669"/>
    <property type="project" value="TreeGrafter"/>
</dbReference>
<dbReference type="InterPro" id="IPR000340">
    <property type="entry name" value="Dual-sp_phosphatase_cat-dom"/>
</dbReference>
<dbReference type="GO" id="GO:0005983">
    <property type="term" value="P:starch catabolic process"/>
    <property type="evidence" value="ECO:0007669"/>
    <property type="project" value="TreeGrafter"/>
</dbReference>
<dbReference type="CDD" id="cd14526">
    <property type="entry name" value="DSP_laforin-like"/>
    <property type="match status" value="1"/>
</dbReference>
<dbReference type="InterPro" id="IPR000387">
    <property type="entry name" value="Tyr_Pase_dom"/>
</dbReference>